<reference evidence="3" key="1">
    <citation type="submission" date="2020-10" db="EMBL/GenBank/DDBJ databases">
        <title>New Zealand Leptospira genomics.</title>
        <authorList>
            <person name="Wilkinson D.A."/>
            <person name="Nisa S."/>
            <person name="Moinet M."/>
            <person name="Benschop J."/>
        </authorList>
    </citation>
    <scope>NUCLEOTIDE SEQUENCE</scope>
    <source>
        <strain evidence="3">ESR8</strain>
    </source>
</reference>
<dbReference type="InterPro" id="IPR005532">
    <property type="entry name" value="SUMF_dom"/>
</dbReference>
<comment type="caution">
    <text evidence="3">The sequence shown here is derived from an EMBL/GenBank/DDBJ whole genome shotgun (WGS) entry which is preliminary data.</text>
</comment>
<dbReference type="PANTHER" id="PTHR23150:SF19">
    <property type="entry name" value="FORMYLGLYCINE-GENERATING ENZYME"/>
    <property type="match status" value="1"/>
</dbReference>
<dbReference type="EMBL" id="JADDXF010000023">
    <property type="protein sequence ID" value="MBE8430718.1"/>
    <property type="molecule type" value="Genomic_DNA"/>
</dbReference>
<dbReference type="SUPFAM" id="SSF56436">
    <property type="entry name" value="C-type lectin-like"/>
    <property type="match status" value="1"/>
</dbReference>
<evidence type="ECO:0000313" key="4">
    <source>
        <dbReference type="Proteomes" id="UP000644282"/>
    </source>
</evidence>
<keyword evidence="1" id="KW-1133">Transmembrane helix</keyword>
<accession>A0AA40WCK8</accession>
<dbReference type="PANTHER" id="PTHR23150">
    <property type="entry name" value="SULFATASE MODIFYING FACTOR 1, 2"/>
    <property type="match status" value="1"/>
</dbReference>
<organism evidence="3 4">
    <name type="scientific">Leptospira interrogans serovar Pomona</name>
    <dbReference type="NCBI Taxonomy" id="44276"/>
    <lineage>
        <taxon>Bacteria</taxon>
        <taxon>Pseudomonadati</taxon>
        <taxon>Spirochaetota</taxon>
        <taxon>Spirochaetia</taxon>
        <taxon>Leptospirales</taxon>
        <taxon>Leptospiraceae</taxon>
        <taxon>Leptospira</taxon>
    </lineage>
</organism>
<dbReference type="AlphaFoldDB" id="A0AA40WCK8"/>
<protein>
    <submittedName>
        <fullName evidence="3">SUMF1/EgtB/PvdO family nonheme iron enzyme</fullName>
    </submittedName>
</protein>
<dbReference type="Gene3D" id="3.90.1580.10">
    <property type="entry name" value="paralog of FGE (formylglycine-generating enzyme)"/>
    <property type="match status" value="1"/>
</dbReference>
<keyword evidence="1" id="KW-0812">Transmembrane</keyword>
<feature type="transmembrane region" description="Helical" evidence="1">
    <location>
        <begin position="35"/>
        <end position="53"/>
    </location>
</feature>
<sequence>MICPFRFSVYPHSKRFCLSFKSFWLGLGPYMKSKIRNFLFLVVMILIAHWGWMCKLLADPSACGGKEIPGMKCIPAGEFIRGSNVYDADEKPEEKVYVSDFYMDIYEVTNEDFDKCKNAGKCQECLKTGKCNYIGPRYGKPYLGPKQPVTGISWYTAKEFCEWAGKRLPTEAEWEKAARGPNGNLYPWGNEPATCERAIIEVGDIKGCVPKKTEKPHLMPTANVGTRAPGVYGLYDMAGNSWEWTADWYSTSFKACGNFCRGKDPKGPCDGKEVCPGYKKKVLKSGSWWWPAHYARGSKRRSHIPENFPEYHHFGFRCAKDVNK</sequence>
<feature type="domain" description="Sulfatase-modifying factor enzyme-like" evidence="2">
    <location>
        <begin position="68"/>
        <end position="320"/>
    </location>
</feature>
<keyword evidence="1" id="KW-0472">Membrane</keyword>
<dbReference type="InterPro" id="IPR016187">
    <property type="entry name" value="CTDL_fold"/>
</dbReference>
<proteinExistence type="predicted"/>
<dbReference type="InterPro" id="IPR042095">
    <property type="entry name" value="SUMF_sf"/>
</dbReference>
<evidence type="ECO:0000256" key="1">
    <source>
        <dbReference type="SAM" id="Phobius"/>
    </source>
</evidence>
<evidence type="ECO:0000259" key="2">
    <source>
        <dbReference type="Pfam" id="PF03781"/>
    </source>
</evidence>
<dbReference type="Proteomes" id="UP000644282">
    <property type="component" value="Unassembled WGS sequence"/>
</dbReference>
<name>A0AA40WCK8_LEPIR</name>
<evidence type="ECO:0000313" key="3">
    <source>
        <dbReference type="EMBL" id="MBE8430718.1"/>
    </source>
</evidence>
<dbReference type="Pfam" id="PF03781">
    <property type="entry name" value="FGE-sulfatase"/>
    <property type="match status" value="1"/>
</dbReference>
<gene>
    <name evidence="3" type="ORF">IQB77_12790</name>
</gene>
<dbReference type="GO" id="GO:0120147">
    <property type="term" value="F:formylglycine-generating oxidase activity"/>
    <property type="evidence" value="ECO:0007669"/>
    <property type="project" value="TreeGrafter"/>
</dbReference>
<dbReference type="InterPro" id="IPR051043">
    <property type="entry name" value="Sulfatase_Mod_Factor_Kinase"/>
</dbReference>
<dbReference type="RefSeq" id="WP_000562948.1">
    <property type="nucleotide sequence ID" value="NZ_CP186594.1"/>
</dbReference>